<dbReference type="Proteomes" id="UP000240653">
    <property type="component" value="Unassembled WGS sequence"/>
</dbReference>
<protein>
    <submittedName>
        <fullName evidence="5">Efflux transporter periplasmic adaptor subunit</fullName>
    </submittedName>
</protein>
<feature type="domain" description="CusB-like beta-barrel" evidence="4">
    <location>
        <begin position="202"/>
        <end position="272"/>
    </location>
</feature>
<feature type="compositionally biased region" description="Polar residues" evidence="2">
    <location>
        <begin position="373"/>
        <end position="382"/>
    </location>
</feature>
<dbReference type="InterPro" id="IPR058625">
    <property type="entry name" value="MdtA-like_BSH"/>
</dbReference>
<dbReference type="GO" id="GO:1990281">
    <property type="term" value="C:efflux pump complex"/>
    <property type="evidence" value="ECO:0007669"/>
    <property type="project" value="TreeGrafter"/>
</dbReference>
<dbReference type="GO" id="GO:0015562">
    <property type="term" value="F:efflux transmembrane transporter activity"/>
    <property type="evidence" value="ECO:0007669"/>
    <property type="project" value="TreeGrafter"/>
</dbReference>
<dbReference type="Gene3D" id="2.40.30.170">
    <property type="match status" value="1"/>
</dbReference>
<dbReference type="FunFam" id="2.40.30.170:FF:000010">
    <property type="entry name" value="Efflux RND transporter periplasmic adaptor subunit"/>
    <property type="match status" value="1"/>
</dbReference>
<evidence type="ECO:0000313" key="5">
    <source>
        <dbReference type="EMBL" id="PSJ61297.1"/>
    </source>
</evidence>
<comment type="caution">
    <text evidence="5">The sequence shown here is derived from an EMBL/GenBank/DDBJ whole genome shotgun (WGS) entry which is preliminary data.</text>
</comment>
<dbReference type="InterPro" id="IPR058792">
    <property type="entry name" value="Beta-barrel_RND_2"/>
</dbReference>
<dbReference type="NCBIfam" id="TIGR01730">
    <property type="entry name" value="RND_mfp"/>
    <property type="match status" value="1"/>
</dbReference>
<dbReference type="Pfam" id="PF25954">
    <property type="entry name" value="Beta-barrel_RND_2"/>
    <property type="match status" value="1"/>
</dbReference>
<dbReference type="SUPFAM" id="SSF111369">
    <property type="entry name" value="HlyD-like secretion proteins"/>
    <property type="match status" value="1"/>
</dbReference>
<dbReference type="Gene3D" id="2.40.420.20">
    <property type="match status" value="1"/>
</dbReference>
<dbReference type="AlphaFoldDB" id="A0A2P7SFQ4"/>
<proteinExistence type="inferred from homology"/>
<organism evidence="5 6">
    <name type="scientific">Pseudaminobacter soli</name>
    <name type="common">ex Li et al. 2025</name>
    <dbReference type="NCBI Taxonomy" id="1295366"/>
    <lineage>
        <taxon>Bacteria</taxon>
        <taxon>Pseudomonadati</taxon>
        <taxon>Pseudomonadota</taxon>
        <taxon>Alphaproteobacteria</taxon>
        <taxon>Hyphomicrobiales</taxon>
        <taxon>Phyllobacteriaceae</taxon>
        <taxon>Pseudaminobacter</taxon>
    </lineage>
</organism>
<dbReference type="RefSeq" id="WP_106723724.1">
    <property type="nucleotide sequence ID" value="NZ_PXYL01000004.1"/>
</dbReference>
<gene>
    <name evidence="5" type="ORF">C7I85_09465</name>
</gene>
<dbReference type="Gene3D" id="2.40.50.100">
    <property type="match status" value="1"/>
</dbReference>
<dbReference type="OrthoDB" id="9806939at2"/>
<accession>A0A2P7SFQ4</accession>
<evidence type="ECO:0000256" key="2">
    <source>
        <dbReference type="SAM" id="MobiDB-lite"/>
    </source>
</evidence>
<comment type="similarity">
    <text evidence="1">Belongs to the membrane fusion protein (MFP) (TC 8.A.1) family.</text>
</comment>
<keyword evidence="6" id="KW-1185">Reference proteome</keyword>
<feature type="region of interest" description="Disordered" evidence="2">
    <location>
        <begin position="309"/>
        <end position="335"/>
    </location>
</feature>
<dbReference type="Gene3D" id="1.10.287.470">
    <property type="entry name" value="Helix hairpin bin"/>
    <property type="match status" value="1"/>
</dbReference>
<reference evidence="5 6" key="1">
    <citation type="submission" date="2018-03" db="EMBL/GenBank/DDBJ databases">
        <title>The draft genome of Mesorhizobium soli JCM 19897.</title>
        <authorList>
            <person name="Li L."/>
            <person name="Liu L."/>
            <person name="Liang L."/>
            <person name="Wang T."/>
            <person name="Zhang X."/>
        </authorList>
    </citation>
    <scope>NUCLEOTIDE SEQUENCE [LARGE SCALE GENOMIC DNA]</scope>
    <source>
        <strain evidence="5 6">JCM 19897</strain>
    </source>
</reference>
<dbReference type="PANTHER" id="PTHR30469">
    <property type="entry name" value="MULTIDRUG RESISTANCE PROTEIN MDTA"/>
    <property type="match status" value="1"/>
</dbReference>
<name>A0A2P7SFQ4_9HYPH</name>
<dbReference type="PANTHER" id="PTHR30469:SF11">
    <property type="entry name" value="BLL4320 PROTEIN"/>
    <property type="match status" value="1"/>
</dbReference>
<dbReference type="EMBL" id="PXYL01000004">
    <property type="protein sequence ID" value="PSJ61297.1"/>
    <property type="molecule type" value="Genomic_DNA"/>
</dbReference>
<evidence type="ECO:0000313" key="6">
    <source>
        <dbReference type="Proteomes" id="UP000240653"/>
    </source>
</evidence>
<dbReference type="Pfam" id="PF25917">
    <property type="entry name" value="BSH_RND"/>
    <property type="match status" value="1"/>
</dbReference>
<sequence length="403" mass="42437">MIKRFIIALIFLVLVCGGIVGFNIFRDKAIKQYFANMPVPTTTVSSQTVEPITWSPSIEALGTVSASQGVDLTVESAGIVKEIRFAGNEQVKVGSVLVQLDDAVQQADLAAAKTQAGLDQTTLERASVLQKRGVGSDVTVDSARAASQASTSQVAKLQALLDQKQLRAPFSGTIGIRKVDIGQYVSPGTIVATLQDLETMYVDFSVPEQQLNLLRIGGPARFGLTGEDMPFTGKIIGIEPKIDPVSRLVKVRVEVSNPEGKLSPGQFVQARVLLPEENNVVALGQTAVVSSLYGDYVYVIRPADKDANGRQAAAGKSDAKPATNGAVSSAEAAEPAKPEALVARQVFVKTGRRSSGLVEILSGLQPGDKIVTAGQNRLSNGSPVAIDNTINPANPAQPEPAAK</sequence>
<evidence type="ECO:0000259" key="4">
    <source>
        <dbReference type="Pfam" id="PF25954"/>
    </source>
</evidence>
<evidence type="ECO:0000256" key="1">
    <source>
        <dbReference type="ARBA" id="ARBA00009477"/>
    </source>
</evidence>
<feature type="domain" description="Multidrug resistance protein MdtA-like barrel-sandwich hybrid" evidence="3">
    <location>
        <begin position="70"/>
        <end position="189"/>
    </location>
</feature>
<feature type="compositionally biased region" description="Low complexity" evidence="2">
    <location>
        <begin position="391"/>
        <end position="403"/>
    </location>
</feature>
<evidence type="ECO:0000259" key="3">
    <source>
        <dbReference type="Pfam" id="PF25917"/>
    </source>
</evidence>
<feature type="region of interest" description="Disordered" evidence="2">
    <location>
        <begin position="373"/>
        <end position="403"/>
    </location>
</feature>
<dbReference type="InterPro" id="IPR006143">
    <property type="entry name" value="RND_pump_MFP"/>
</dbReference>
<feature type="compositionally biased region" description="Low complexity" evidence="2">
    <location>
        <begin position="326"/>
        <end position="335"/>
    </location>
</feature>